<protein>
    <submittedName>
        <fullName evidence="2">Heptaprenyl diphosphate synthase component I</fullName>
        <ecNumber evidence="2">2.5.1.30</ecNumber>
    </submittedName>
</protein>
<feature type="transmembrane region" description="Helical" evidence="1">
    <location>
        <begin position="77"/>
        <end position="98"/>
    </location>
</feature>
<keyword evidence="1" id="KW-0812">Transmembrane</keyword>
<dbReference type="EC" id="2.5.1.30" evidence="2"/>
<feature type="transmembrane region" description="Helical" evidence="1">
    <location>
        <begin position="14"/>
        <end position="31"/>
    </location>
</feature>
<dbReference type="InterPro" id="IPR014535">
    <property type="entry name" value="Hpre_diP_synt_I"/>
</dbReference>
<dbReference type="Gene3D" id="1.10.1760.20">
    <property type="match status" value="1"/>
</dbReference>
<keyword evidence="1" id="KW-1133">Transmembrane helix</keyword>
<reference evidence="2" key="1">
    <citation type="submission" date="2018-06" db="EMBL/GenBank/DDBJ databases">
        <authorList>
            <person name="Zhirakovskaya E."/>
        </authorList>
    </citation>
    <scope>NUCLEOTIDE SEQUENCE</scope>
</reference>
<dbReference type="EMBL" id="UOFY01000033">
    <property type="protein sequence ID" value="VAX09204.1"/>
    <property type="molecule type" value="Genomic_DNA"/>
</dbReference>
<feature type="transmembrane region" description="Helical" evidence="1">
    <location>
        <begin position="110"/>
        <end position="132"/>
    </location>
</feature>
<dbReference type="GO" id="GO:0000010">
    <property type="term" value="F:heptaprenyl diphosphate synthase activity"/>
    <property type="evidence" value="ECO:0007669"/>
    <property type="project" value="UniProtKB-EC"/>
</dbReference>
<organism evidence="2">
    <name type="scientific">hydrothermal vent metagenome</name>
    <dbReference type="NCBI Taxonomy" id="652676"/>
    <lineage>
        <taxon>unclassified sequences</taxon>
        <taxon>metagenomes</taxon>
        <taxon>ecological metagenomes</taxon>
    </lineage>
</organism>
<evidence type="ECO:0000256" key="1">
    <source>
        <dbReference type="SAM" id="Phobius"/>
    </source>
</evidence>
<dbReference type="InterPro" id="IPR010898">
    <property type="entry name" value="Hpre_diP_synth_I"/>
</dbReference>
<dbReference type="AlphaFoldDB" id="A0A3B1BBA2"/>
<keyword evidence="2" id="KW-0808">Transferase</keyword>
<gene>
    <name evidence="2" type="ORF">MNBD_GAMMA25-1992</name>
</gene>
<keyword evidence="1" id="KW-0472">Membrane</keyword>
<evidence type="ECO:0000313" key="2">
    <source>
        <dbReference type="EMBL" id="VAX09204.1"/>
    </source>
</evidence>
<sequence>MKITLKSSIEDSRIAWLTALAVMIHVLESSLPSPIPGLKPGLANIITITVLCQFGWRTAAWVSLLRVLVGSLVLGTFLSPTFMLSFSGAVSSIFILWLGSRLPGRGFGPVGYSLLASIAHISAQFVTAYLLFIPHPGLWRLFPVLLTFAVVLGLINGIISRSLLTTVANKTS</sequence>
<feature type="transmembrane region" description="Helical" evidence="1">
    <location>
        <begin position="138"/>
        <end position="159"/>
    </location>
</feature>
<proteinExistence type="predicted"/>
<dbReference type="Pfam" id="PF07456">
    <property type="entry name" value="Hpre_diP_synt_I"/>
    <property type="match status" value="1"/>
</dbReference>
<dbReference type="PIRSF" id="PIRSF027391">
    <property type="entry name" value="Hpre_diP_synt_I"/>
    <property type="match status" value="1"/>
</dbReference>
<name>A0A3B1BBA2_9ZZZZ</name>
<accession>A0A3B1BBA2</accession>